<dbReference type="PANTHER" id="PTHR24637:SF334">
    <property type="entry name" value="NEMATODE CUTICLE COLLAGEN N-TERMINAL DOMAIN-CONTAINING PROTEIN"/>
    <property type="match status" value="1"/>
</dbReference>
<name>A0AAD4N0C2_9BILA</name>
<accession>A0AAD4N0C2</accession>
<dbReference type="GO" id="GO:0005581">
    <property type="term" value="C:collagen trimer"/>
    <property type="evidence" value="ECO:0007669"/>
    <property type="project" value="UniProtKB-KW"/>
</dbReference>
<evidence type="ECO:0000313" key="4">
    <source>
        <dbReference type="EMBL" id="KAI1709351.1"/>
    </source>
</evidence>
<evidence type="ECO:0000313" key="5">
    <source>
        <dbReference type="Proteomes" id="UP001201812"/>
    </source>
</evidence>
<protein>
    <submittedName>
        <fullName evidence="4">Collagen triple helix repeat (20 copies) domain-containing protein</fullName>
    </submittedName>
</protein>
<evidence type="ECO:0000256" key="3">
    <source>
        <dbReference type="SAM" id="Phobius"/>
    </source>
</evidence>
<feature type="compositionally biased region" description="Pro residues" evidence="2">
    <location>
        <begin position="229"/>
        <end position="243"/>
    </location>
</feature>
<feature type="compositionally biased region" description="Low complexity" evidence="2">
    <location>
        <begin position="308"/>
        <end position="317"/>
    </location>
</feature>
<dbReference type="AlphaFoldDB" id="A0AAD4N0C2"/>
<keyword evidence="3" id="KW-0812">Transmembrane</keyword>
<feature type="compositionally biased region" description="Gly residues" evidence="2">
    <location>
        <begin position="174"/>
        <end position="184"/>
    </location>
</feature>
<keyword evidence="1" id="KW-0677">Repeat</keyword>
<proteinExistence type="predicted"/>
<keyword evidence="4" id="KW-0176">Collagen</keyword>
<dbReference type="PANTHER" id="PTHR24637">
    <property type="entry name" value="COLLAGEN"/>
    <property type="match status" value="1"/>
</dbReference>
<feature type="region of interest" description="Disordered" evidence="2">
    <location>
        <begin position="113"/>
        <end position="344"/>
    </location>
</feature>
<dbReference type="Proteomes" id="UP001201812">
    <property type="component" value="Unassembled WGS sequence"/>
</dbReference>
<comment type="caution">
    <text evidence="4">The sequence shown here is derived from an EMBL/GenBank/DDBJ whole genome shotgun (WGS) entry which is preliminary data.</text>
</comment>
<dbReference type="EMBL" id="JAKKPZ010000031">
    <property type="protein sequence ID" value="KAI1709351.1"/>
    <property type="molecule type" value="Genomic_DNA"/>
</dbReference>
<feature type="transmembrane region" description="Helical" evidence="3">
    <location>
        <begin position="15"/>
        <end position="39"/>
    </location>
</feature>
<evidence type="ECO:0000256" key="2">
    <source>
        <dbReference type="SAM" id="MobiDB-lite"/>
    </source>
</evidence>
<feature type="compositionally biased region" description="Acidic residues" evidence="2">
    <location>
        <begin position="139"/>
        <end position="149"/>
    </location>
</feature>
<dbReference type="Pfam" id="PF01391">
    <property type="entry name" value="Collagen"/>
    <property type="match status" value="1"/>
</dbReference>
<keyword evidence="5" id="KW-1185">Reference proteome</keyword>
<evidence type="ECO:0000256" key="1">
    <source>
        <dbReference type="ARBA" id="ARBA00022737"/>
    </source>
</evidence>
<sequence length="363" mass="36859">MRAGNSQTSELFHKLAIGSSVVSAITTIIIAVAVPLIFLRASFERELVAQRSQQFKEDSNRVWATLHADQKDPSIPHESPQITPSIQYFTRKARSPWSKHVCSGCNMLSCQSGTPGLPGPPGEDGTPGDSGMPGKTGEDGYDVEVEPENDMPCVICPAGPPGQRGPQGERGQPGESGTGGQGGPPGQPGVDGPPGNLGPSGNMGPKGDLGSAGPPGDTTIAGVGIKGPKGPPGPAGPKGPPGPAGKSSKEQGMPGKPGPSGPMGVTGLIGKPGEEGPWGPPGEPGQPSSYCPSDCGISHIVMPGMAAQGESESESQSQGGGGYGNSQEQPARPQEEGAAPAIHPDMVVPEMVTAKMGYRYRYN</sequence>
<gene>
    <name evidence="4" type="ORF">DdX_11426</name>
</gene>
<reference evidence="4" key="1">
    <citation type="submission" date="2022-01" db="EMBL/GenBank/DDBJ databases">
        <title>Genome Sequence Resource for Two Populations of Ditylenchus destructor, the Migratory Endoparasitic Phytonematode.</title>
        <authorList>
            <person name="Zhang H."/>
            <person name="Lin R."/>
            <person name="Xie B."/>
        </authorList>
    </citation>
    <scope>NUCLEOTIDE SEQUENCE</scope>
    <source>
        <strain evidence="4">BazhouSP</strain>
    </source>
</reference>
<feature type="compositionally biased region" description="Low complexity" evidence="2">
    <location>
        <begin position="164"/>
        <end position="173"/>
    </location>
</feature>
<organism evidence="4 5">
    <name type="scientific">Ditylenchus destructor</name>
    <dbReference type="NCBI Taxonomy" id="166010"/>
    <lineage>
        <taxon>Eukaryota</taxon>
        <taxon>Metazoa</taxon>
        <taxon>Ecdysozoa</taxon>
        <taxon>Nematoda</taxon>
        <taxon>Chromadorea</taxon>
        <taxon>Rhabditida</taxon>
        <taxon>Tylenchina</taxon>
        <taxon>Tylenchomorpha</taxon>
        <taxon>Sphaerularioidea</taxon>
        <taxon>Anguinidae</taxon>
        <taxon>Anguininae</taxon>
        <taxon>Ditylenchus</taxon>
    </lineage>
</organism>
<dbReference type="InterPro" id="IPR008160">
    <property type="entry name" value="Collagen"/>
</dbReference>
<keyword evidence="3" id="KW-1133">Transmembrane helix</keyword>
<keyword evidence="3" id="KW-0472">Membrane</keyword>